<protein>
    <submittedName>
        <fullName evidence="1">Uncharacterized protein</fullName>
    </submittedName>
</protein>
<name>A0A0V8M0E1_9CHLR</name>
<reference evidence="1 2" key="1">
    <citation type="journal article" date="2015" name="Sci. Rep.">
        <title>A comparative genomics and reductive dehalogenase gene transcription study of two chloroethene-respiring bacteria, Dehalococcoides mccartyi strains MB and 11a.</title>
        <authorList>
            <person name="Low A."/>
            <person name="Shen Z."/>
            <person name="Cheng D."/>
            <person name="Rogers M.J."/>
            <person name="Lee P.K."/>
            <person name="He J."/>
        </authorList>
    </citation>
    <scope>NUCLEOTIDE SEQUENCE [LARGE SCALE GENOMIC DNA]</scope>
    <source>
        <strain evidence="1 2">MB</strain>
    </source>
</reference>
<dbReference type="AlphaFoldDB" id="A0A0V8M0E1"/>
<dbReference type="EMBL" id="JGYD01000025">
    <property type="protein sequence ID" value="KSV17245.1"/>
    <property type="molecule type" value="Genomic_DNA"/>
</dbReference>
<gene>
    <name evidence="1" type="ORF">DA01_07545</name>
</gene>
<evidence type="ECO:0000313" key="2">
    <source>
        <dbReference type="Proteomes" id="UP000053577"/>
    </source>
</evidence>
<dbReference type="Proteomes" id="UP000053577">
    <property type="component" value="Unassembled WGS sequence"/>
</dbReference>
<proteinExistence type="predicted"/>
<accession>A0A0V8M0E1</accession>
<organism evidence="1 2">
    <name type="scientific">Dehalococcoides mccartyi</name>
    <dbReference type="NCBI Taxonomy" id="61435"/>
    <lineage>
        <taxon>Bacteria</taxon>
        <taxon>Bacillati</taxon>
        <taxon>Chloroflexota</taxon>
        <taxon>Dehalococcoidia</taxon>
        <taxon>Dehalococcoidales</taxon>
        <taxon>Dehalococcoidaceae</taxon>
        <taxon>Dehalococcoides</taxon>
    </lineage>
</organism>
<evidence type="ECO:0000313" key="1">
    <source>
        <dbReference type="EMBL" id="KSV17245.1"/>
    </source>
</evidence>
<sequence>MAKYASWADLEREAPAKYTRKANGDAYRGGLARIAPPGSNVRDSRVRGYQAGVQDKGPVWLREFREAMFG</sequence>
<dbReference type="RefSeq" id="WP_058292690.1">
    <property type="nucleotide sequence ID" value="NZ_JGYD01000025.1"/>
</dbReference>
<comment type="caution">
    <text evidence="1">The sequence shown here is derived from an EMBL/GenBank/DDBJ whole genome shotgun (WGS) entry which is preliminary data.</text>
</comment>
<dbReference type="PATRIC" id="fig|61435.5.peg.1482"/>